<feature type="compositionally biased region" description="Low complexity" evidence="1">
    <location>
        <begin position="70"/>
        <end position="80"/>
    </location>
</feature>
<evidence type="ECO:0000313" key="4">
    <source>
        <dbReference type="Proteomes" id="UP000468591"/>
    </source>
</evidence>
<dbReference type="SMART" id="SM00257">
    <property type="entry name" value="LysM"/>
    <property type="match status" value="1"/>
</dbReference>
<dbReference type="Gene3D" id="2.60.40.10">
    <property type="entry name" value="Immunoglobulins"/>
    <property type="match status" value="1"/>
</dbReference>
<evidence type="ECO:0000259" key="2">
    <source>
        <dbReference type="PROSITE" id="PS51782"/>
    </source>
</evidence>
<accession>A0A6P0CGD4</accession>
<comment type="caution">
    <text evidence="3">The sequence shown here is derived from an EMBL/GenBank/DDBJ whole genome shotgun (WGS) entry which is preliminary data.</text>
</comment>
<name>A0A6P0CGD4_9RHOB</name>
<gene>
    <name evidence="3" type="ORF">GV827_18290</name>
</gene>
<dbReference type="AlphaFoldDB" id="A0A6P0CGD4"/>
<dbReference type="PROSITE" id="PS51782">
    <property type="entry name" value="LYSM"/>
    <property type="match status" value="1"/>
</dbReference>
<organism evidence="3 4">
    <name type="scientific">Sulfitobacter sediminilitoris</name>
    <dbReference type="NCBI Taxonomy" id="2698830"/>
    <lineage>
        <taxon>Bacteria</taxon>
        <taxon>Pseudomonadati</taxon>
        <taxon>Pseudomonadota</taxon>
        <taxon>Alphaproteobacteria</taxon>
        <taxon>Rhodobacterales</taxon>
        <taxon>Roseobacteraceae</taxon>
        <taxon>Sulfitobacter</taxon>
    </lineage>
</organism>
<feature type="compositionally biased region" description="Low complexity" evidence="1">
    <location>
        <begin position="117"/>
        <end position="134"/>
    </location>
</feature>
<dbReference type="Pfam" id="PF01476">
    <property type="entry name" value="LysM"/>
    <property type="match status" value="1"/>
</dbReference>
<evidence type="ECO:0000256" key="1">
    <source>
        <dbReference type="SAM" id="MobiDB-lite"/>
    </source>
</evidence>
<feature type="domain" description="LysM" evidence="2">
    <location>
        <begin position="264"/>
        <end position="313"/>
    </location>
</feature>
<dbReference type="PANTHER" id="PTHR34700">
    <property type="entry name" value="POTASSIUM BINDING PROTEIN KBP"/>
    <property type="match status" value="1"/>
</dbReference>
<keyword evidence="4" id="KW-1185">Reference proteome</keyword>
<dbReference type="InterPro" id="IPR013783">
    <property type="entry name" value="Ig-like_fold"/>
</dbReference>
<dbReference type="Gene3D" id="3.10.350.10">
    <property type="entry name" value="LysM domain"/>
    <property type="match status" value="1"/>
</dbReference>
<dbReference type="CDD" id="cd00118">
    <property type="entry name" value="LysM"/>
    <property type="match status" value="1"/>
</dbReference>
<sequence>MQTFEGQELASEDEIILAPMTAPVVVAQASPEPEPETATQQVAAQSVEPDPVAPLAETDKTEEQDETVVAAEPKATETPAPSQPEADQQVSALAPEDNAEPSQPQTPSAVPAQSVDAPVEAEPSAQVAAPAPEQAQKAETVAILKSTAEGVELLNTPSPEVMDNVAIDTISYSDAGAVQLAGRAQTKATTVRVYLDNNSVISLPVDDQGRWRGDLPEVDEGIYTLRIDEVAADGQVTSRVETPFKREAPETLAAAAALQDGPIKAITVQKGATLWAIARDRYGDGQLYVRIFEANRQSIRDPDLIYPGQIFDLPD</sequence>
<dbReference type="InterPro" id="IPR036779">
    <property type="entry name" value="LysM_dom_sf"/>
</dbReference>
<dbReference type="EMBL" id="JAABNT010000014">
    <property type="protein sequence ID" value="NEK24338.1"/>
    <property type="molecule type" value="Genomic_DNA"/>
</dbReference>
<feature type="region of interest" description="Disordered" evidence="1">
    <location>
        <begin position="27"/>
        <end position="134"/>
    </location>
</feature>
<dbReference type="InterPro" id="IPR052196">
    <property type="entry name" value="Bact_Kbp"/>
</dbReference>
<protein>
    <submittedName>
        <fullName evidence="3">LysM peptidoglycan-binding domain-containing protein</fullName>
    </submittedName>
</protein>
<evidence type="ECO:0000313" key="3">
    <source>
        <dbReference type="EMBL" id="NEK24338.1"/>
    </source>
</evidence>
<reference evidence="3 4" key="1">
    <citation type="submission" date="2020-01" db="EMBL/GenBank/DDBJ databases">
        <title>Sulfitobacter sediminilitoris sp. nov., isolated from a tidal flat.</title>
        <authorList>
            <person name="Park S."/>
            <person name="Yoon J.-H."/>
        </authorList>
    </citation>
    <scope>NUCLEOTIDE SEQUENCE [LARGE SCALE GENOMIC DNA]</scope>
    <source>
        <strain evidence="3 4">JBTF-M27</strain>
    </source>
</reference>
<dbReference type="PANTHER" id="PTHR34700:SF4">
    <property type="entry name" value="PHAGE-LIKE ELEMENT PBSX PROTEIN XKDP"/>
    <property type="match status" value="1"/>
</dbReference>
<dbReference type="Proteomes" id="UP000468591">
    <property type="component" value="Unassembled WGS sequence"/>
</dbReference>
<proteinExistence type="predicted"/>
<dbReference type="InterPro" id="IPR018392">
    <property type="entry name" value="LysM"/>
</dbReference>